<evidence type="ECO:0000313" key="2">
    <source>
        <dbReference type="Proteomes" id="UP000620124"/>
    </source>
</evidence>
<name>A0A8H6X880_9AGAR</name>
<accession>A0A8H6X880</accession>
<proteinExistence type="predicted"/>
<reference evidence="1" key="1">
    <citation type="submission" date="2020-05" db="EMBL/GenBank/DDBJ databases">
        <title>Mycena genomes resolve the evolution of fungal bioluminescence.</title>
        <authorList>
            <person name="Tsai I.J."/>
        </authorList>
    </citation>
    <scope>NUCLEOTIDE SEQUENCE</scope>
    <source>
        <strain evidence="1">CCC161011</strain>
    </source>
</reference>
<protein>
    <submittedName>
        <fullName evidence="1">Uncharacterized protein</fullName>
    </submittedName>
</protein>
<organism evidence="1 2">
    <name type="scientific">Mycena venus</name>
    <dbReference type="NCBI Taxonomy" id="2733690"/>
    <lineage>
        <taxon>Eukaryota</taxon>
        <taxon>Fungi</taxon>
        <taxon>Dikarya</taxon>
        <taxon>Basidiomycota</taxon>
        <taxon>Agaricomycotina</taxon>
        <taxon>Agaricomycetes</taxon>
        <taxon>Agaricomycetidae</taxon>
        <taxon>Agaricales</taxon>
        <taxon>Marasmiineae</taxon>
        <taxon>Mycenaceae</taxon>
        <taxon>Mycena</taxon>
    </lineage>
</organism>
<dbReference type="EMBL" id="JACAZI010000023">
    <property type="protein sequence ID" value="KAF7336242.1"/>
    <property type="molecule type" value="Genomic_DNA"/>
</dbReference>
<dbReference type="AlphaFoldDB" id="A0A8H6X880"/>
<evidence type="ECO:0000313" key="1">
    <source>
        <dbReference type="EMBL" id="KAF7336242.1"/>
    </source>
</evidence>
<dbReference type="Proteomes" id="UP000620124">
    <property type="component" value="Unassembled WGS sequence"/>
</dbReference>
<gene>
    <name evidence="1" type="ORF">MVEN_02172100</name>
</gene>
<sequence length="158" mass="17777">MDLVASTSHRLPDRVDLALSINSHQNDLLRLADLLTGSVNAQSQSLYLYGTKPQLFIYSGSGYFNPSNNLTSGFSSLLVCRVFLTFDPGFFVTVGQSTLESDPHKTWVSKYDWVLPNRAEIFPLYLYPNRRDCASARDDGYFSGKRDHHCSFLAAQQN</sequence>
<keyword evidence="2" id="KW-1185">Reference proteome</keyword>
<comment type="caution">
    <text evidence="1">The sequence shown here is derived from an EMBL/GenBank/DDBJ whole genome shotgun (WGS) entry which is preliminary data.</text>
</comment>